<accession>A5ZYC0</accession>
<sequence>MDKYSTRKHLQSFVVVLEYVRAVLAKSETLSERSEFADDFDVLNSQVIF</sequence>
<dbReference type="AlphaFoldDB" id="A5ZYC0"/>
<dbReference type="Proteomes" id="UP000006002">
    <property type="component" value="Unassembled WGS sequence"/>
</dbReference>
<gene>
    <name evidence="1" type="ORF">RUMOBE_04029</name>
</gene>
<name>A5ZYC0_9FIRM</name>
<evidence type="ECO:0000313" key="2">
    <source>
        <dbReference type="Proteomes" id="UP000006002"/>
    </source>
</evidence>
<dbReference type="HOGENOM" id="CLU_3132911_0_0_9"/>
<evidence type="ECO:0000313" key="1">
    <source>
        <dbReference type="EMBL" id="EDM85397.1"/>
    </source>
</evidence>
<proteinExistence type="predicted"/>
<dbReference type="EMBL" id="AAVO02000033">
    <property type="protein sequence ID" value="EDM85397.1"/>
    <property type="molecule type" value="Genomic_DNA"/>
</dbReference>
<comment type="caution">
    <text evidence="1">The sequence shown here is derived from an EMBL/GenBank/DDBJ whole genome shotgun (WGS) entry which is preliminary data.</text>
</comment>
<reference evidence="1 2" key="1">
    <citation type="submission" date="2007-03" db="EMBL/GenBank/DDBJ databases">
        <authorList>
            <person name="Fulton L."/>
            <person name="Clifton S."/>
            <person name="Fulton B."/>
            <person name="Xu J."/>
            <person name="Minx P."/>
            <person name="Pepin K.H."/>
            <person name="Johnson M."/>
            <person name="Thiruvilangam P."/>
            <person name="Bhonagiri V."/>
            <person name="Nash W.E."/>
            <person name="Mardis E.R."/>
            <person name="Wilson R.K."/>
        </authorList>
    </citation>
    <scope>NUCLEOTIDE SEQUENCE [LARGE SCALE GENOMIC DNA]</scope>
    <source>
        <strain evidence="1 2">ATCC 29174</strain>
    </source>
</reference>
<reference evidence="1 2" key="2">
    <citation type="submission" date="2007-04" db="EMBL/GenBank/DDBJ databases">
        <title>Draft genome sequence of Ruminococcus obeum (ATCC 29174).</title>
        <authorList>
            <person name="Sudarsanam P."/>
            <person name="Ley R."/>
            <person name="Guruge J."/>
            <person name="Turnbaugh P.J."/>
            <person name="Mahowald M."/>
            <person name="Liep D."/>
            <person name="Gordon J."/>
        </authorList>
    </citation>
    <scope>NUCLEOTIDE SEQUENCE [LARGE SCALE GENOMIC DNA]</scope>
    <source>
        <strain evidence="1 2">ATCC 29174</strain>
    </source>
</reference>
<organism evidence="1 2">
    <name type="scientific">Blautia obeum ATCC 29174</name>
    <dbReference type="NCBI Taxonomy" id="411459"/>
    <lineage>
        <taxon>Bacteria</taxon>
        <taxon>Bacillati</taxon>
        <taxon>Bacillota</taxon>
        <taxon>Clostridia</taxon>
        <taxon>Lachnospirales</taxon>
        <taxon>Lachnospiraceae</taxon>
        <taxon>Blautia</taxon>
    </lineage>
</organism>
<protein>
    <submittedName>
        <fullName evidence="1">Uncharacterized protein</fullName>
    </submittedName>
</protein>